<accession>A0AB37U8B9</accession>
<dbReference type="PANTHER" id="PTHR30461:SF23">
    <property type="entry name" value="DNA RECOMBINASE-RELATED"/>
    <property type="match status" value="1"/>
</dbReference>
<comment type="caution">
    <text evidence="2">The sequence shown here is derived from an EMBL/GenBank/DDBJ whole genome shotgun (WGS) entry which is preliminary data.</text>
</comment>
<dbReference type="SMART" id="SM00857">
    <property type="entry name" value="Resolvase"/>
    <property type="match status" value="1"/>
</dbReference>
<name>A0AB37U8B9_9CYAN</name>
<reference evidence="2 3" key="1">
    <citation type="journal article" date="2019" name="Genome Biol. Evol.">
        <title>Day and night: Metabolic profiles and evolutionary relationships of six axenic non-marine cyanobacteria.</title>
        <authorList>
            <person name="Will S.E."/>
            <person name="Henke P."/>
            <person name="Boedeker C."/>
            <person name="Huang S."/>
            <person name="Brinkmann H."/>
            <person name="Rohde M."/>
            <person name="Jarek M."/>
            <person name="Friedl T."/>
            <person name="Seufert S."/>
            <person name="Schumacher M."/>
            <person name="Overmann J."/>
            <person name="Neumann-Schaal M."/>
            <person name="Petersen J."/>
        </authorList>
    </citation>
    <scope>NUCLEOTIDE SEQUENCE [LARGE SCALE GENOMIC DNA]</scope>
    <source>
        <strain evidence="2 3">SAG 39.79</strain>
    </source>
</reference>
<organism evidence="2 3">
    <name type="scientific">Chroococcidiopsis cubana SAG 39.79</name>
    <dbReference type="NCBI Taxonomy" id="388085"/>
    <lineage>
        <taxon>Bacteria</taxon>
        <taxon>Bacillati</taxon>
        <taxon>Cyanobacteriota</taxon>
        <taxon>Cyanophyceae</taxon>
        <taxon>Chroococcidiopsidales</taxon>
        <taxon>Chroococcidiopsidaceae</taxon>
        <taxon>Chroococcidiopsis</taxon>
    </lineage>
</organism>
<dbReference type="GO" id="GO:0000150">
    <property type="term" value="F:DNA strand exchange activity"/>
    <property type="evidence" value="ECO:0007669"/>
    <property type="project" value="InterPro"/>
</dbReference>
<evidence type="ECO:0000259" key="1">
    <source>
        <dbReference type="PROSITE" id="PS51736"/>
    </source>
</evidence>
<dbReference type="Pfam" id="PF00239">
    <property type="entry name" value="Resolvase"/>
    <property type="match status" value="1"/>
</dbReference>
<dbReference type="RefSeq" id="WP_199756057.1">
    <property type="nucleotide sequence ID" value="NZ_JAVKZF010000001.1"/>
</dbReference>
<keyword evidence="3" id="KW-1185">Reference proteome</keyword>
<dbReference type="Proteomes" id="UP000282574">
    <property type="component" value="Unassembled WGS sequence"/>
</dbReference>
<proteinExistence type="predicted"/>
<dbReference type="InterPro" id="IPR036162">
    <property type="entry name" value="Resolvase-like_N_sf"/>
</dbReference>
<dbReference type="InterPro" id="IPR050639">
    <property type="entry name" value="SSR_resolvase"/>
</dbReference>
<dbReference type="EMBL" id="RSCK01000232">
    <property type="protein sequence ID" value="RUS93288.1"/>
    <property type="molecule type" value="Genomic_DNA"/>
</dbReference>
<protein>
    <recommendedName>
        <fullName evidence="1">Resolvase/invertase-type recombinase catalytic domain-containing protein</fullName>
    </recommendedName>
</protein>
<gene>
    <name evidence="2" type="ORF">DSM107010_72660</name>
</gene>
<sequence length="123" mass="13759">MSQEFELHKLRSEKILPYHQEKLAVVYVRQSTLQQVLNHQESTQLQYGLVNRAQALGWSKERVLVIDDDLGKSGASTQGREGFQRLVAEVGMNHVGLILGIEMSRLARSSRVLASTVGNLCLV</sequence>
<evidence type="ECO:0000313" key="2">
    <source>
        <dbReference type="EMBL" id="RUS93288.1"/>
    </source>
</evidence>
<feature type="domain" description="Resolvase/invertase-type recombinase catalytic" evidence="1">
    <location>
        <begin position="23"/>
        <end position="123"/>
    </location>
</feature>
<dbReference type="GO" id="GO:0003677">
    <property type="term" value="F:DNA binding"/>
    <property type="evidence" value="ECO:0007669"/>
    <property type="project" value="InterPro"/>
</dbReference>
<dbReference type="Gene3D" id="3.40.50.1390">
    <property type="entry name" value="Resolvase, N-terminal catalytic domain"/>
    <property type="match status" value="1"/>
</dbReference>
<dbReference type="PROSITE" id="PS51736">
    <property type="entry name" value="RECOMBINASES_3"/>
    <property type="match status" value="1"/>
</dbReference>
<evidence type="ECO:0000313" key="3">
    <source>
        <dbReference type="Proteomes" id="UP000282574"/>
    </source>
</evidence>
<dbReference type="InterPro" id="IPR006119">
    <property type="entry name" value="Resolv_N"/>
</dbReference>
<dbReference type="SUPFAM" id="SSF53041">
    <property type="entry name" value="Resolvase-like"/>
    <property type="match status" value="1"/>
</dbReference>
<dbReference type="PANTHER" id="PTHR30461">
    <property type="entry name" value="DNA-INVERTASE FROM LAMBDOID PROPHAGE"/>
    <property type="match status" value="1"/>
</dbReference>
<dbReference type="AlphaFoldDB" id="A0AB37U8B9"/>